<name>A0A4P7VPX4_9BACT</name>
<dbReference type="InterPro" id="IPR052364">
    <property type="entry name" value="Rubrerythrin"/>
</dbReference>
<evidence type="ECO:0000313" key="8">
    <source>
        <dbReference type="EMBL" id="QCD35569.1"/>
    </source>
</evidence>
<dbReference type="NCBIfam" id="NF045767">
    <property type="entry name" value="RuberyRbr"/>
    <property type="match status" value="1"/>
</dbReference>
<dbReference type="Gene3D" id="2.20.28.10">
    <property type="match status" value="1"/>
</dbReference>
<evidence type="ECO:0000256" key="2">
    <source>
        <dbReference type="ARBA" id="ARBA00022448"/>
    </source>
</evidence>
<evidence type="ECO:0000256" key="4">
    <source>
        <dbReference type="ARBA" id="ARBA00022982"/>
    </source>
</evidence>
<dbReference type="PANTHER" id="PTHR43865">
    <property type="entry name" value="RUBRERYTHRIN-RELATED"/>
    <property type="match status" value="1"/>
</dbReference>
<dbReference type="OrthoDB" id="9799749at2"/>
<dbReference type="InterPro" id="IPR009078">
    <property type="entry name" value="Ferritin-like_SF"/>
</dbReference>
<keyword evidence="5" id="KW-0408">Iron</keyword>
<dbReference type="CDD" id="cd01041">
    <property type="entry name" value="Rubrerythrin"/>
    <property type="match status" value="1"/>
</dbReference>
<feature type="domain" description="Rubredoxin-like" evidence="6">
    <location>
        <begin position="155"/>
        <end position="189"/>
    </location>
</feature>
<sequence length="193" mass="21978">MDNKSIKGTRTEQNLLKSFAGESQARGRYTIFAEVAKNEGYEQIAAIFLETAEQEYAHAKSFFSYLDEGMLEITASYPAGPIGDTARNLREAAAGEHEEWSDMYLEFARVAQEEGFPRIASHFKLVAQVEQGHEARYLKLLERVESESVFCDAEEEEWQCRYCGYIHKGKSAPGKCPVCGKEQGYFERKKNNY</sequence>
<dbReference type="PANTHER" id="PTHR43865:SF1">
    <property type="entry name" value="RUBRERYTHRIN-RELATED"/>
    <property type="match status" value="1"/>
</dbReference>
<evidence type="ECO:0000313" key="9">
    <source>
        <dbReference type="Proteomes" id="UP000297031"/>
    </source>
</evidence>
<keyword evidence="9" id="KW-1185">Reference proteome</keyword>
<dbReference type="InterPro" id="IPR009040">
    <property type="entry name" value="Ferritin-like_diiron"/>
</dbReference>
<accession>A0A4P7VPX4</accession>
<dbReference type="KEGG" id="mgod:E7746_06515"/>
<dbReference type="CDD" id="cd00729">
    <property type="entry name" value="rubredoxin_SM"/>
    <property type="match status" value="1"/>
</dbReference>
<dbReference type="Pfam" id="PF02915">
    <property type="entry name" value="Rubrerythrin"/>
    <property type="match status" value="1"/>
</dbReference>
<protein>
    <submittedName>
        <fullName evidence="8">Rubrerythrin family protein</fullName>
    </submittedName>
</protein>
<dbReference type="GO" id="GO:0005506">
    <property type="term" value="F:iron ion binding"/>
    <property type="evidence" value="ECO:0007669"/>
    <property type="project" value="InterPro"/>
</dbReference>
<dbReference type="InterPro" id="IPR012347">
    <property type="entry name" value="Ferritin-like"/>
</dbReference>
<dbReference type="GO" id="GO:0016491">
    <property type="term" value="F:oxidoreductase activity"/>
    <property type="evidence" value="ECO:0007669"/>
    <property type="project" value="InterPro"/>
</dbReference>
<dbReference type="PROSITE" id="PS50903">
    <property type="entry name" value="RUBREDOXIN_LIKE"/>
    <property type="match status" value="1"/>
</dbReference>
<evidence type="ECO:0000256" key="3">
    <source>
        <dbReference type="ARBA" id="ARBA00022723"/>
    </source>
</evidence>
<dbReference type="Gene3D" id="1.20.1260.10">
    <property type="match status" value="1"/>
</dbReference>
<keyword evidence="4" id="KW-0249">Electron transport</keyword>
<dbReference type="InterPro" id="IPR003251">
    <property type="entry name" value="Rr_diiron-bd_dom"/>
</dbReference>
<dbReference type="Pfam" id="PF21349">
    <property type="entry name" value="RUBY_RBDX"/>
    <property type="match status" value="1"/>
</dbReference>
<organism evidence="8 9">
    <name type="scientific">Muribaculum gordoncarteri</name>
    <dbReference type="NCBI Taxonomy" id="2530390"/>
    <lineage>
        <taxon>Bacteria</taxon>
        <taxon>Pseudomonadati</taxon>
        <taxon>Bacteroidota</taxon>
        <taxon>Bacteroidia</taxon>
        <taxon>Bacteroidales</taxon>
        <taxon>Muribaculaceae</taxon>
        <taxon>Muribaculum</taxon>
    </lineage>
</organism>
<dbReference type="InterPro" id="IPR048574">
    <property type="entry name" value="RUBY_RBDX"/>
</dbReference>
<evidence type="ECO:0000259" key="6">
    <source>
        <dbReference type="PROSITE" id="PS50903"/>
    </source>
</evidence>
<dbReference type="PROSITE" id="PS50905">
    <property type="entry name" value="FERRITIN_LIKE"/>
    <property type="match status" value="1"/>
</dbReference>
<dbReference type="Proteomes" id="UP000297031">
    <property type="component" value="Chromosome"/>
</dbReference>
<reference evidence="8 9" key="1">
    <citation type="submission" date="2019-02" db="EMBL/GenBank/DDBJ databases">
        <title>Isolation and identification of novel species under the genus Muribaculum.</title>
        <authorList>
            <person name="Miyake S."/>
            <person name="Ding Y."/>
            <person name="Low A."/>
            <person name="Soh M."/>
            <person name="Seedorf H."/>
        </authorList>
    </citation>
    <scope>NUCLEOTIDE SEQUENCE [LARGE SCALE GENOMIC DNA]</scope>
    <source>
        <strain evidence="8 9">TLL-A4</strain>
    </source>
</reference>
<dbReference type="SUPFAM" id="SSF57802">
    <property type="entry name" value="Rubredoxin-like"/>
    <property type="match status" value="1"/>
</dbReference>
<dbReference type="InterPro" id="IPR024934">
    <property type="entry name" value="Rubredoxin-like_dom"/>
</dbReference>
<dbReference type="EMBL" id="CP039393">
    <property type="protein sequence ID" value="QCD35569.1"/>
    <property type="molecule type" value="Genomic_DNA"/>
</dbReference>
<feature type="domain" description="Ferritin-like diiron" evidence="7">
    <location>
        <begin position="5"/>
        <end position="148"/>
    </location>
</feature>
<evidence type="ECO:0000256" key="5">
    <source>
        <dbReference type="ARBA" id="ARBA00023004"/>
    </source>
</evidence>
<dbReference type="AlphaFoldDB" id="A0A4P7VPX4"/>
<keyword evidence="2" id="KW-0813">Transport</keyword>
<dbReference type="SUPFAM" id="SSF47240">
    <property type="entry name" value="Ferritin-like"/>
    <property type="match status" value="1"/>
</dbReference>
<gene>
    <name evidence="8" type="ORF">E7746_06515</name>
</gene>
<comment type="cofactor">
    <cofactor evidence="1">
        <name>Fe(3+)</name>
        <dbReference type="ChEBI" id="CHEBI:29034"/>
    </cofactor>
</comment>
<keyword evidence="3" id="KW-0479">Metal-binding</keyword>
<proteinExistence type="predicted"/>
<dbReference type="RefSeq" id="WP_136410231.1">
    <property type="nucleotide sequence ID" value="NZ_CP039393.1"/>
</dbReference>
<evidence type="ECO:0000259" key="7">
    <source>
        <dbReference type="PROSITE" id="PS50905"/>
    </source>
</evidence>
<evidence type="ECO:0000256" key="1">
    <source>
        <dbReference type="ARBA" id="ARBA00001965"/>
    </source>
</evidence>